<protein>
    <submittedName>
        <fullName evidence="7">Membrane protein implicated in regulation of membrane protease activity</fullName>
    </submittedName>
</protein>
<evidence type="ECO:0000256" key="3">
    <source>
        <dbReference type="ARBA" id="ARBA00022989"/>
    </source>
</evidence>
<keyword evidence="3 5" id="KW-1133">Transmembrane helix</keyword>
<dbReference type="OrthoDB" id="9792945at2"/>
<proteinExistence type="predicted"/>
<reference evidence="7 8" key="1">
    <citation type="submission" date="2018-08" db="EMBL/GenBank/DDBJ databases">
        <title>Sequencing the genomes of 1000 actinobacteria strains.</title>
        <authorList>
            <person name="Klenk H.-P."/>
        </authorList>
    </citation>
    <scope>NUCLEOTIDE SEQUENCE [LARGE SCALE GENOMIC DNA]</scope>
    <source>
        <strain evidence="7 8">DSM 43927</strain>
    </source>
</reference>
<keyword evidence="7" id="KW-0645">Protease</keyword>
<feature type="transmembrane region" description="Helical" evidence="5">
    <location>
        <begin position="45"/>
        <end position="64"/>
    </location>
</feature>
<feature type="domain" description="NfeD-like C-terminal" evidence="6">
    <location>
        <begin position="83"/>
        <end position="141"/>
    </location>
</feature>
<comment type="caution">
    <text evidence="7">The sequence shown here is derived from an EMBL/GenBank/DDBJ whole genome shotgun (WGS) entry which is preliminary data.</text>
</comment>
<dbReference type="PANTHER" id="PTHR33507">
    <property type="entry name" value="INNER MEMBRANE PROTEIN YBBJ"/>
    <property type="match status" value="1"/>
</dbReference>
<comment type="subcellular location">
    <subcellularLocation>
        <location evidence="1">Membrane</location>
        <topology evidence="1">Multi-pass membrane protein</topology>
    </subcellularLocation>
</comment>
<dbReference type="RefSeq" id="WP_116023028.1">
    <property type="nucleotide sequence ID" value="NZ_QTTT01000001.1"/>
</dbReference>
<evidence type="ECO:0000256" key="1">
    <source>
        <dbReference type="ARBA" id="ARBA00004141"/>
    </source>
</evidence>
<accession>A0A3D9SNP0</accession>
<gene>
    <name evidence="7" type="ORF">DFJ69_3022</name>
</gene>
<keyword evidence="4 5" id="KW-0472">Membrane</keyword>
<dbReference type="PANTHER" id="PTHR33507:SF3">
    <property type="entry name" value="INNER MEMBRANE PROTEIN YBBJ"/>
    <property type="match status" value="1"/>
</dbReference>
<evidence type="ECO:0000259" key="6">
    <source>
        <dbReference type="Pfam" id="PF01957"/>
    </source>
</evidence>
<evidence type="ECO:0000256" key="4">
    <source>
        <dbReference type="ARBA" id="ARBA00023136"/>
    </source>
</evidence>
<dbReference type="AlphaFoldDB" id="A0A3D9SNP0"/>
<dbReference type="InterPro" id="IPR002810">
    <property type="entry name" value="NfeD-like_C"/>
</dbReference>
<keyword evidence="7" id="KW-0378">Hydrolase</keyword>
<keyword evidence="2 5" id="KW-0812">Transmembrane</keyword>
<dbReference type="SUPFAM" id="SSF141322">
    <property type="entry name" value="NfeD domain-like"/>
    <property type="match status" value="1"/>
</dbReference>
<dbReference type="GO" id="GO:0005886">
    <property type="term" value="C:plasma membrane"/>
    <property type="evidence" value="ECO:0007669"/>
    <property type="project" value="TreeGrafter"/>
</dbReference>
<evidence type="ECO:0000256" key="5">
    <source>
        <dbReference type="SAM" id="Phobius"/>
    </source>
</evidence>
<sequence length="143" mass="14873">MEAWVIWLIVAAVLGVVELFTLTLALGLLSAAALAAGLTAAVGLPPAAQAVVFVATSAAGLFVVRPIAQRQIRRPPPLRSGTAALIGREALTLTDVTKHAGRVRIGGEEWTARPYDPDLVISAGTEVDVLGIEGVTALVYPRE</sequence>
<dbReference type="Proteomes" id="UP000256661">
    <property type="component" value="Unassembled WGS sequence"/>
</dbReference>
<evidence type="ECO:0000313" key="8">
    <source>
        <dbReference type="Proteomes" id="UP000256661"/>
    </source>
</evidence>
<organism evidence="7 8">
    <name type="scientific">Thermomonospora umbrina</name>
    <dbReference type="NCBI Taxonomy" id="111806"/>
    <lineage>
        <taxon>Bacteria</taxon>
        <taxon>Bacillati</taxon>
        <taxon>Actinomycetota</taxon>
        <taxon>Actinomycetes</taxon>
        <taxon>Streptosporangiales</taxon>
        <taxon>Thermomonosporaceae</taxon>
        <taxon>Thermomonospora</taxon>
    </lineage>
</organism>
<dbReference type="EMBL" id="QTTT01000001">
    <property type="protein sequence ID" value="REE97549.1"/>
    <property type="molecule type" value="Genomic_DNA"/>
</dbReference>
<evidence type="ECO:0000256" key="2">
    <source>
        <dbReference type="ARBA" id="ARBA00022692"/>
    </source>
</evidence>
<dbReference type="Gene3D" id="2.40.50.140">
    <property type="entry name" value="Nucleic acid-binding proteins"/>
    <property type="match status" value="1"/>
</dbReference>
<name>A0A3D9SNP0_9ACTN</name>
<dbReference type="Pfam" id="PF01957">
    <property type="entry name" value="NfeD"/>
    <property type="match status" value="1"/>
</dbReference>
<dbReference type="GO" id="GO:0006508">
    <property type="term" value="P:proteolysis"/>
    <property type="evidence" value="ECO:0007669"/>
    <property type="project" value="UniProtKB-KW"/>
</dbReference>
<evidence type="ECO:0000313" key="7">
    <source>
        <dbReference type="EMBL" id="REE97549.1"/>
    </source>
</evidence>
<keyword evidence="8" id="KW-1185">Reference proteome</keyword>
<dbReference type="InterPro" id="IPR012340">
    <property type="entry name" value="NA-bd_OB-fold"/>
</dbReference>
<dbReference type="GO" id="GO:0008233">
    <property type="term" value="F:peptidase activity"/>
    <property type="evidence" value="ECO:0007669"/>
    <property type="project" value="UniProtKB-KW"/>
</dbReference>
<dbReference type="InterPro" id="IPR052165">
    <property type="entry name" value="Membrane_assoc_protease"/>
</dbReference>